<evidence type="ECO:0000313" key="2">
    <source>
        <dbReference type="Proteomes" id="UP000837857"/>
    </source>
</evidence>
<dbReference type="Proteomes" id="UP000837857">
    <property type="component" value="Chromosome 1"/>
</dbReference>
<sequence length="111" mass="12342">MGLVRDNEYFLETDSALLCIMFERRTSKMVGSGMSKSGQKQASVIRASSTFRSFKPSGTMGGGGQVRFQSTKGRLEEEITELEEPMKFLLVQPKDGFVNLLETIVSVIKKI</sequence>
<accession>A0ABN8HMC4</accession>
<evidence type="ECO:0000313" key="1">
    <source>
        <dbReference type="EMBL" id="CAH2034321.1"/>
    </source>
</evidence>
<organism evidence="1 2">
    <name type="scientific">Iphiclides podalirius</name>
    <name type="common">scarce swallowtail</name>
    <dbReference type="NCBI Taxonomy" id="110791"/>
    <lineage>
        <taxon>Eukaryota</taxon>
        <taxon>Metazoa</taxon>
        <taxon>Ecdysozoa</taxon>
        <taxon>Arthropoda</taxon>
        <taxon>Hexapoda</taxon>
        <taxon>Insecta</taxon>
        <taxon>Pterygota</taxon>
        <taxon>Neoptera</taxon>
        <taxon>Endopterygota</taxon>
        <taxon>Lepidoptera</taxon>
        <taxon>Glossata</taxon>
        <taxon>Ditrysia</taxon>
        <taxon>Papilionoidea</taxon>
        <taxon>Papilionidae</taxon>
        <taxon>Papilioninae</taxon>
        <taxon>Iphiclides</taxon>
    </lineage>
</organism>
<protein>
    <submittedName>
        <fullName evidence="1">Uncharacterized protein</fullName>
    </submittedName>
</protein>
<proteinExistence type="predicted"/>
<gene>
    <name evidence="1" type="ORF">IPOD504_LOCUS79</name>
</gene>
<reference evidence="1" key="1">
    <citation type="submission" date="2022-03" db="EMBL/GenBank/DDBJ databases">
        <authorList>
            <person name="Martin H S."/>
        </authorList>
    </citation>
    <scope>NUCLEOTIDE SEQUENCE</scope>
</reference>
<keyword evidence="2" id="KW-1185">Reference proteome</keyword>
<feature type="non-terminal residue" evidence="1">
    <location>
        <position position="111"/>
    </location>
</feature>
<dbReference type="EMBL" id="OW152813">
    <property type="protein sequence ID" value="CAH2034321.1"/>
    <property type="molecule type" value="Genomic_DNA"/>
</dbReference>
<name>A0ABN8HMC4_9NEOP</name>